<dbReference type="PANTHER" id="PTHR23235">
    <property type="entry name" value="KRUEPPEL-LIKE TRANSCRIPTION FACTOR"/>
    <property type="match status" value="1"/>
</dbReference>
<evidence type="ECO:0000256" key="11">
    <source>
        <dbReference type="ARBA" id="ARBA00038409"/>
    </source>
</evidence>
<keyword evidence="6" id="KW-0805">Transcription regulation</keyword>
<evidence type="ECO:0000256" key="14">
    <source>
        <dbReference type="ARBA" id="ARBA00067541"/>
    </source>
</evidence>
<dbReference type="GO" id="GO:0005737">
    <property type="term" value="C:cytoplasm"/>
    <property type="evidence" value="ECO:0007669"/>
    <property type="project" value="UniProtKB-ARBA"/>
</dbReference>
<dbReference type="EMBL" id="WKFB01000387">
    <property type="protein sequence ID" value="KAF6724593.1"/>
    <property type="molecule type" value="Genomic_DNA"/>
</dbReference>
<feature type="compositionally biased region" description="Low complexity" evidence="17">
    <location>
        <begin position="194"/>
        <end position="205"/>
    </location>
</feature>
<evidence type="ECO:0000256" key="15">
    <source>
        <dbReference type="ARBA" id="ARBA00077805"/>
    </source>
</evidence>
<feature type="compositionally biased region" description="Basic residues" evidence="17">
    <location>
        <begin position="353"/>
        <end position="362"/>
    </location>
</feature>
<organism evidence="19 20">
    <name type="scientific">Oryzias melastigma</name>
    <name type="common">Marine medaka</name>
    <dbReference type="NCBI Taxonomy" id="30732"/>
    <lineage>
        <taxon>Eukaryota</taxon>
        <taxon>Metazoa</taxon>
        <taxon>Chordata</taxon>
        <taxon>Craniata</taxon>
        <taxon>Vertebrata</taxon>
        <taxon>Euteleostomi</taxon>
        <taxon>Actinopterygii</taxon>
        <taxon>Neopterygii</taxon>
        <taxon>Teleostei</taxon>
        <taxon>Neoteleostei</taxon>
        <taxon>Acanthomorphata</taxon>
        <taxon>Ovalentaria</taxon>
        <taxon>Atherinomorphae</taxon>
        <taxon>Beloniformes</taxon>
        <taxon>Adrianichthyidae</taxon>
        <taxon>Oryziinae</taxon>
        <taxon>Oryzias</taxon>
    </lineage>
</organism>
<evidence type="ECO:0000256" key="1">
    <source>
        <dbReference type="ARBA" id="ARBA00004123"/>
    </source>
</evidence>
<feature type="domain" description="C2H2-type" evidence="18">
    <location>
        <begin position="425"/>
        <end position="454"/>
    </location>
</feature>
<dbReference type="GO" id="GO:0045944">
    <property type="term" value="P:positive regulation of transcription by RNA polymerase II"/>
    <property type="evidence" value="ECO:0007669"/>
    <property type="project" value="UniProtKB-ARBA"/>
</dbReference>
<dbReference type="GO" id="GO:0000981">
    <property type="term" value="F:DNA-binding transcription factor activity, RNA polymerase II-specific"/>
    <property type="evidence" value="ECO:0007669"/>
    <property type="project" value="TreeGrafter"/>
</dbReference>
<dbReference type="InterPro" id="IPR013087">
    <property type="entry name" value="Znf_C2H2_type"/>
</dbReference>
<evidence type="ECO:0000256" key="4">
    <source>
        <dbReference type="ARBA" id="ARBA00022771"/>
    </source>
</evidence>
<dbReference type="FunFam" id="3.30.160.60:FF:000014">
    <property type="entry name" value="Transcription factor Sp3"/>
    <property type="match status" value="1"/>
</dbReference>
<evidence type="ECO:0000256" key="13">
    <source>
        <dbReference type="ARBA" id="ARBA00065038"/>
    </source>
</evidence>
<keyword evidence="7" id="KW-0238">DNA-binding</keyword>
<evidence type="ECO:0000256" key="16">
    <source>
        <dbReference type="PROSITE-ProRule" id="PRU00042"/>
    </source>
</evidence>
<feature type="region of interest" description="Disordered" evidence="17">
    <location>
        <begin position="473"/>
        <end position="528"/>
    </location>
</feature>
<feature type="region of interest" description="Disordered" evidence="17">
    <location>
        <begin position="276"/>
        <end position="326"/>
    </location>
</feature>
<keyword evidence="3" id="KW-0677">Repeat</keyword>
<keyword evidence="2" id="KW-0479">Metal-binding</keyword>
<evidence type="ECO:0000256" key="2">
    <source>
        <dbReference type="ARBA" id="ARBA00022723"/>
    </source>
</evidence>
<comment type="subcellular location">
    <subcellularLocation>
        <location evidence="1">Nucleus</location>
    </subcellularLocation>
</comment>
<comment type="function">
    <text evidence="12">Transcriptional activator essential for osteoblast differentiation. Binds to SP1 and EKLF consensus sequences and to other G/C-rich sequences.</text>
</comment>
<comment type="similarity">
    <text evidence="11">Belongs to the Sp1 C2H2-type zinc-finger protein family.</text>
</comment>
<evidence type="ECO:0000256" key="8">
    <source>
        <dbReference type="ARBA" id="ARBA00023159"/>
    </source>
</evidence>
<dbReference type="GO" id="GO:0008270">
    <property type="term" value="F:zinc ion binding"/>
    <property type="evidence" value="ECO:0007669"/>
    <property type="project" value="UniProtKB-KW"/>
</dbReference>
<dbReference type="Gene3D" id="3.30.160.60">
    <property type="entry name" value="Classic Zinc Finger"/>
    <property type="match status" value="3"/>
</dbReference>
<keyword evidence="8" id="KW-0010">Activator</keyword>
<dbReference type="FunFam" id="3.30.160.60:FF:000100">
    <property type="entry name" value="Zinc finger 45-like"/>
    <property type="match status" value="1"/>
</dbReference>
<keyword evidence="5" id="KW-0862">Zinc</keyword>
<feature type="compositionally biased region" description="Basic and acidic residues" evidence="17">
    <location>
        <begin position="484"/>
        <end position="498"/>
    </location>
</feature>
<evidence type="ECO:0000256" key="12">
    <source>
        <dbReference type="ARBA" id="ARBA00053320"/>
    </source>
</evidence>
<evidence type="ECO:0000259" key="18">
    <source>
        <dbReference type="PROSITE" id="PS50157"/>
    </source>
</evidence>
<evidence type="ECO:0000256" key="6">
    <source>
        <dbReference type="ARBA" id="ARBA00023015"/>
    </source>
</evidence>
<dbReference type="PANTHER" id="PTHR23235:SF23">
    <property type="entry name" value="TRANSCRIPTION FACTOR SP6"/>
    <property type="match status" value="1"/>
</dbReference>
<dbReference type="InterPro" id="IPR036236">
    <property type="entry name" value="Znf_C2H2_sf"/>
</dbReference>
<evidence type="ECO:0000256" key="7">
    <source>
        <dbReference type="ARBA" id="ARBA00023125"/>
    </source>
</evidence>
<dbReference type="GO" id="GO:0005634">
    <property type="term" value="C:nucleus"/>
    <property type="evidence" value="ECO:0007669"/>
    <property type="project" value="UniProtKB-SubCell"/>
</dbReference>
<feature type="domain" description="C2H2-type" evidence="18">
    <location>
        <begin position="455"/>
        <end position="482"/>
    </location>
</feature>
<proteinExistence type="inferred from homology"/>
<feature type="region of interest" description="Disordered" evidence="17">
    <location>
        <begin position="341"/>
        <end position="366"/>
    </location>
</feature>
<dbReference type="SUPFAM" id="SSF57667">
    <property type="entry name" value="beta-beta-alpha zinc fingers"/>
    <property type="match status" value="2"/>
</dbReference>
<dbReference type="PROSITE" id="PS00028">
    <property type="entry name" value="ZINC_FINGER_C2H2_1"/>
    <property type="match status" value="3"/>
</dbReference>
<keyword evidence="10" id="KW-0539">Nucleus</keyword>
<name>A0A834C9N2_ORYME</name>
<feature type="domain" description="C2H2-type" evidence="18">
    <location>
        <begin position="395"/>
        <end position="424"/>
    </location>
</feature>
<dbReference type="FunFam" id="3.30.160.60:FF:000077">
    <property type="entry name" value="Sp8 transcription factor"/>
    <property type="match status" value="1"/>
</dbReference>
<keyword evidence="9" id="KW-0804">Transcription</keyword>
<dbReference type="Proteomes" id="UP000646548">
    <property type="component" value="Unassembled WGS sequence"/>
</dbReference>
<reference evidence="19" key="1">
    <citation type="journal article" name="BMC Genomics">
        <title>Long-read sequencing and de novo genome assembly of marine medaka (Oryzias melastigma).</title>
        <authorList>
            <person name="Liang P."/>
            <person name="Saqib H.S.A."/>
            <person name="Ni X."/>
            <person name="Shen Y."/>
        </authorList>
    </citation>
    <scope>NUCLEOTIDE SEQUENCE</scope>
    <source>
        <strain evidence="19">Bigg-433</strain>
    </source>
</reference>
<feature type="region of interest" description="Disordered" evidence="17">
    <location>
        <begin position="1"/>
        <end position="23"/>
    </location>
</feature>
<protein>
    <recommendedName>
        <fullName evidence="14">Transcription factor Sp7</fullName>
    </recommendedName>
    <alternativeName>
        <fullName evidence="15">Zinc finger protein osterix</fullName>
    </alternativeName>
</protein>
<evidence type="ECO:0000313" key="19">
    <source>
        <dbReference type="EMBL" id="KAF6724593.1"/>
    </source>
</evidence>
<comment type="caution">
    <text evidence="19">The sequence shown here is derived from an EMBL/GenBank/DDBJ whole genome shotgun (WGS) entry which is preliminary data.</text>
</comment>
<evidence type="ECO:0000256" key="3">
    <source>
        <dbReference type="ARBA" id="ARBA00022737"/>
    </source>
</evidence>
<dbReference type="PROSITE" id="PS50157">
    <property type="entry name" value="ZINC_FINGER_C2H2_2"/>
    <property type="match status" value="3"/>
</dbReference>
<evidence type="ECO:0000256" key="5">
    <source>
        <dbReference type="ARBA" id="ARBA00022833"/>
    </source>
</evidence>
<sequence>MCARSSFPRNQPVHGSPPPHTGIRRESTLFTVISANPAATLLYYRRTFAAFKPGNYVAEKCKRRRRMRRRSGVFVTEQRPRRAASLPSADRSVPRRWLGGEPELRVFFFSKGEAQITASESGPHLRAHAAGRVCTHPPTEPAHQSVSSLQSCHSQLVDPTDLQHGSGLKPCPVKWRLGQEKMKGVRGRKQLTFTSSSSSSSSLTSSKKEGAEPEAALDKQAVINPAYEPAAHMAHPYEPWLRTAPPSGSSEDMNIPSWWDLHRDVQPGSWIDLQTAQGLPPVSPGSSMGLQPSLGPYGSDPQLCTLPPAQLAPASHSPHLFPQDGFKMEPMASDMLQQEAFSLEEPPETSVSHRPKPQRRSSSRGAGQAVCRCPNCVHAEQMGQSPDDSRRKHMHNCHIPGCGKAYAKTSHLKAHLRWHSGDRPFVCNWLFCGKRFTRSDELQRHLQTHTGAKKFSCALCPRVFMRNDHLAKHMRTHESPPGQGEERVNGEGRAEKGFDGATPTQSTSDGGEPPLKLKCEADPSGQAS</sequence>
<dbReference type="Pfam" id="PF00096">
    <property type="entry name" value="zf-C2H2"/>
    <property type="match status" value="3"/>
</dbReference>
<feature type="region of interest" description="Disordered" evidence="17">
    <location>
        <begin position="179"/>
        <end position="215"/>
    </location>
</feature>
<evidence type="ECO:0000313" key="20">
    <source>
        <dbReference type="Proteomes" id="UP000646548"/>
    </source>
</evidence>
<evidence type="ECO:0000256" key="10">
    <source>
        <dbReference type="ARBA" id="ARBA00023242"/>
    </source>
</evidence>
<dbReference type="GO" id="GO:0001649">
    <property type="term" value="P:osteoblast differentiation"/>
    <property type="evidence" value="ECO:0007669"/>
    <property type="project" value="UniProtKB-ARBA"/>
</dbReference>
<dbReference type="SMART" id="SM00355">
    <property type="entry name" value="ZnF_C2H2"/>
    <property type="match status" value="3"/>
</dbReference>
<dbReference type="GO" id="GO:0000978">
    <property type="term" value="F:RNA polymerase II cis-regulatory region sequence-specific DNA binding"/>
    <property type="evidence" value="ECO:0007669"/>
    <property type="project" value="TreeGrafter"/>
</dbReference>
<accession>A0A834C9N2</accession>
<evidence type="ECO:0000256" key="9">
    <source>
        <dbReference type="ARBA" id="ARBA00023163"/>
    </source>
</evidence>
<dbReference type="AlphaFoldDB" id="A0A834C9N2"/>
<gene>
    <name evidence="19" type="ORF">FQA47_015842</name>
</gene>
<evidence type="ECO:0000256" key="17">
    <source>
        <dbReference type="SAM" id="MobiDB-lite"/>
    </source>
</evidence>
<keyword evidence="4 16" id="KW-0863">Zinc-finger</keyword>
<comment type="subunit">
    <text evidence="13">Interacts with RIOX1; the interaction is direct and inhibits transcription activator activity.</text>
</comment>